<dbReference type="GO" id="GO:0003677">
    <property type="term" value="F:DNA binding"/>
    <property type="evidence" value="ECO:0007669"/>
    <property type="project" value="InterPro"/>
</dbReference>
<dbReference type="InterPro" id="IPR008984">
    <property type="entry name" value="SMAD_FHA_dom_sf"/>
</dbReference>
<sequence>MGFPAHSLTPSEHAALLATEREGGPFLAYRDDHADLRLMPLGATDRVRIGRTADNDVVLAGNSEVSRAHAQLEAAGAGWMVVDDGMSRNGTFVNGERVMRHRRLEDRDVIRIGGTSILFRSPAVVDDESTALARAMPAARLTDAERRVLVALCRPLLEPGPGAAAASNQEIADALFLSLPGVKSHVRSLFAKLGVDDLPQNRKRAELARRALELGIVSARDL</sequence>
<dbReference type="GO" id="GO:0006355">
    <property type="term" value="P:regulation of DNA-templated transcription"/>
    <property type="evidence" value="ECO:0007669"/>
    <property type="project" value="InterPro"/>
</dbReference>
<dbReference type="SMART" id="SM00240">
    <property type="entry name" value="FHA"/>
    <property type="match status" value="1"/>
</dbReference>
<dbReference type="Pfam" id="PF00498">
    <property type="entry name" value="FHA"/>
    <property type="match status" value="1"/>
</dbReference>
<dbReference type="SMART" id="SM00421">
    <property type="entry name" value="HTH_LUXR"/>
    <property type="match status" value="1"/>
</dbReference>
<reference evidence="3" key="1">
    <citation type="submission" date="2022-12" db="EMBL/GenBank/DDBJ databases">
        <title>Paraconexibacter alkalitolerans sp. nov. and Baekduia alba sp. nov., isolated from soil and emended description of the genera Paraconexibacter (Chun et al., 2020) and Baekduia (An et al., 2020).</title>
        <authorList>
            <person name="Vieira S."/>
            <person name="Huber K.J."/>
            <person name="Geppert A."/>
            <person name="Wolf J."/>
            <person name="Neumann-Schaal M."/>
            <person name="Muesken M."/>
            <person name="Overmann J."/>
        </authorList>
    </citation>
    <scope>NUCLEOTIDE SEQUENCE</scope>
    <source>
        <strain evidence="3">AEG42_29</strain>
    </source>
</reference>
<dbReference type="AlphaFoldDB" id="A0AAU7ATH7"/>
<name>A0AAU7ATH7_9ACTN</name>
<dbReference type="EMBL" id="CP114014">
    <property type="protein sequence ID" value="XAY04644.1"/>
    <property type="molecule type" value="Genomic_DNA"/>
</dbReference>
<dbReference type="RefSeq" id="WP_354701172.1">
    <property type="nucleotide sequence ID" value="NZ_CP114014.1"/>
</dbReference>
<dbReference type="SUPFAM" id="SSF46894">
    <property type="entry name" value="C-terminal effector domain of the bipartite response regulators"/>
    <property type="match status" value="1"/>
</dbReference>
<feature type="domain" description="FHA" evidence="2">
    <location>
        <begin position="47"/>
        <end position="98"/>
    </location>
</feature>
<dbReference type="KEGG" id="parq:DSM112329_01479"/>
<dbReference type="Gene3D" id="1.10.10.10">
    <property type="entry name" value="Winged helix-like DNA-binding domain superfamily/Winged helix DNA-binding domain"/>
    <property type="match status" value="1"/>
</dbReference>
<dbReference type="Gene3D" id="2.60.200.20">
    <property type="match status" value="1"/>
</dbReference>
<dbReference type="PROSITE" id="PS50006">
    <property type="entry name" value="FHA_DOMAIN"/>
    <property type="match status" value="1"/>
</dbReference>
<dbReference type="CDD" id="cd00060">
    <property type="entry name" value="FHA"/>
    <property type="match status" value="1"/>
</dbReference>
<dbReference type="InterPro" id="IPR000253">
    <property type="entry name" value="FHA_dom"/>
</dbReference>
<keyword evidence="1" id="KW-0597">Phosphoprotein</keyword>
<dbReference type="InterPro" id="IPR000792">
    <property type="entry name" value="Tscrpt_reg_LuxR_C"/>
</dbReference>
<dbReference type="SUPFAM" id="SSF49879">
    <property type="entry name" value="SMAD/FHA domain"/>
    <property type="match status" value="1"/>
</dbReference>
<evidence type="ECO:0000313" key="3">
    <source>
        <dbReference type="EMBL" id="XAY04644.1"/>
    </source>
</evidence>
<dbReference type="InterPro" id="IPR036388">
    <property type="entry name" value="WH-like_DNA-bd_sf"/>
</dbReference>
<organism evidence="3">
    <name type="scientific">Paraconexibacter sp. AEG42_29</name>
    <dbReference type="NCBI Taxonomy" id="2997339"/>
    <lineage>
        <taxon>Bacteria</taxon>
        <taxon>Bacillati</taxon>
        <taxon>Actinomycetota</taxon>
        <taxon>Thermoleophilia</taxon>
        <taxon>Solirubrobacterales</taxon>
        <taxon>Paraconexibacteraceae</taxon>
        <taxon>Paraconexibacter</taxon>
    </lineage>
</organism>
<accession>A0AAU7ATH7</accession>
<evidence type="ECO:0000259" key="2">
    <source>
        <dbReference type="PROSITE" id="PS50006"/>
    </source>
</evidence>
<proteinExistence type="predicted"/>
<evidence type="ECO:0000256" key="1">
    <source>
        <dbReference type="ARBA" id="ARBA00022553"/>
    </source>
</evidence>
<gene>
    <name evidence="3" type="ORF">DSM112329_01479</name>
</gene>
<dbReference type="InterPro" id="IPR016032">
    <property type="entry name" value="Sig_transdc_resp-reg_C-effctor"/>
</dbReference>
<protein>
    <recommendedName>
        <fullName evidence="2">FHA domain-containing protein</fullName>
    </recommendedName>
</protein>
<dbReference type="Pfam" id="PF00196">
    <property type="entry name" value="GerE"/>
    <property type="match status" value="1"/>
</dbReference>